<evidence type="ECO:0000313" key="2">
    <source>
        <dbReference type="EMBL" id="KAF9072501.1"/>
    </source>
</evidence>
<proteinExistence type="predicted"/>
<keyword evidence="3" id="KW-1185">Reference proteome</keyword>
<protein>
    <submittedName>
        <fullName evidence="2">Uncharacterized protein</fullName>
    </submittedName>
</protein>
<organism evidence="2 3">
    <name type="scientific">Rhodocollybia butyracea</name>
    <dbReference type="NCBI Taxonomy" id="206335"/>
    <lineage>
        <taxon>Eukaryota</taxon>
        <taxon>Fungi</taxon>
        <taxon>Dikarya</taxon>
        <taxon>Basidiomycota</taxon>
        <taxon>Agaricomycotina</taxon>
        <taxon>Agaricomycetes</taxon>
        <taxon>Agaricomycetidae</taxon>
        <taxon>Agaricales</taxon>
        <taxon>Marasmiineae</taxon>
        <taxon>Omphalotaceae</taxon>
        <taxon>Rhodocollybia</taxon>
    </lineage>
</organism>
<gene>
    <name evidence="2" type="ORF">BDP27DRAFT_1418113</name>
</gene>
<dbReference type="EMBL" id="JADNRY010000024">
    <property type="protein sequence ID" value="KAF9072501.1"/>
    <property type="molecule type" value="Genomic_DNA"/>
</dbReference>
<accession>A0A9P5PU90</accession>
<dbReference type="Proteomes" id="UP000772434">
    <property type="component" value="Unassembled WGS sequence"/>
</dbReference>
<evidence type="ECO:0000256" key="1">
    <source>
        <dbReference type="SAM" id="MobiDB-lite"/>
    </source>
</evidence>
<feature type="compositionally biased region" description="Polar residues" evidence="1">
    <location>
        <begin position="43"/>
        <end position="53"/>
    </location>
</feature>
<evidence type="ECO:0000313" key="3">
    <source>
        <dbReference type="Proteomes" id="UP000772434"/>
    </source>
</evidence>
<name>A0A9P5PU90_9AGAR</name>
<feature type="region of interest" description="Disordered" evidence="1">
    <location>
        <begin position="1"/>
        <end position="84"/>
    </location>
</feature>
<comment type="caution">
    <text evidence="2">The sequence shown here is derived from an EMBL/GenBank/DDBJ whole genome shotgun (WGS) entry which is preliminary data.</text>
</comment>
<feature type="compositionally biased region" description="Basic residues" evidence="1">
    <location>
        <begin position="16"/>
        <end position="33"/>
    </location>
</feature>
<sequence>MQVESADLPQDLESKKQRKRERRKRWKKRKRMEKARAKLGETGQVQSSSNGTVNLPAASVAQPESHAPSFSPGLSIAPPLPSPSNKPTMEYKPFSSFSIYRPVTMSELLAKHRAKRRLAEGLSPDWRAFAAPPVPDILLAATPQTDWDMPAQLESANVELVYDSEGLEPGELDTSIAAIVIMAHSTFEGSKINVLRLQPYS</sequence>
<reference evidence="2" key="1">
    <citation type="submission" date="2020-11" db="EMBL/GenBank/DDBJ databases">
        <authorList>
            <consortium name="DOE Joint Genome Institute"/>
            <person name="Ahrendt S."/>
            <person name="Riley R."/>
            <person name="Andreopoulos W."/>
            <person name="Labutti K."/>
            <person name="Pangilinan J."/>
            <person name="Ruiz-Duenas F.J."/>
            <person name="Barrasa J.M."/>
            <person name="Sanchez-Garcia M."/>
            <person name="Camarero S."/>
            <person name="Miyauchi S."/>
            <person name="Serrano A."/>
            <person name="Linde D."/>
            <person name="Babiker R."/>
            <person name="Drula E."/>
            <person name="Ayuso-Fernandez I."/>
            <person name="Pacheco R."/>
            <person name="Padilla G."/>
            <person name="Ferreira P."/>
            <person name="Barriuso J."/>
            <person name="Kellner H."/>
            <person name="Castanera R."/>
            <person name="Alfaro M."/>
            <person name="Ramirez L."/>
            <person name="Pisabarro A.G."/>
            <person name="Kuo A."/>
            <person name="Tritt A."/>
            <person name="Lipzen A."/>
            <person name="He G."/>
            <person name="Yan M."/>
            <person name="Ng V."/>
            <person name="Cullen D."/>
            <person name="Martin F."/>
            <person name="Rosso M.-N."/>
            <person name="Henrissat B."/>
            <person name="Hibbett D."/>
            <person name="Martinez A.T."/>
            <person name="Grigoriev I.V."/>
        </authorList>
    </citation>
    <scope>NUCLEOTIDE SEQUENCE</scope>
    <source>
        <strain evidence="2">AH 40177</strain>
    </source>
</reference>
<dbReference type="AlphaFoldDB" id="A0A9P5PU90"/>